<accession>A0ACB7PJC2</accession>
<sequence length="557" mass="60226">MFWLFFGFIFTLHIPASPRSPVSHERGASNTMDDNQADEETRLLGPHLSDLTVSQITVTKNDNKTGRPSALRTILSTAAALLILNMGSHITLAPQTAILQDIVCAKYYASSTPPWLPAHRGDSGECKIEPVQSEVAHINAWKDVFEALPGMILAVPYGTLADRIGRKKIFLLAIVGCFLNDVWIRVVYWFSDSLPVRAVWFGGLWQLIGGGAATFSSVSFVLVADICPAEQRTNAFAQVQAATLLSRFVFVPVGGVLISTSPWIPMAIGQAFMATGFIVALCCVPETLSPLSSKRAPSGEAGVVIEARAHGARKAIHDDVRERLRASMLPFRWMAKNAKLVLCLLCFLFFHLGEQADALLILQYAAKRLGWTVGEAAFISSIGSGVNFMVLTVLIPALSTFLMRRPGVHETIKDKRIAQLSGVFLVIGSATVARARSWMLLVLGQVVYSCGYAFAVPTRSLVTGMVDQRHLGTLYTVISVLTYIGVIAGEPLFAAAFRWGMSLGDSEAWVGMPFLIAAACFMLVLVIISVITVPADAAEAGATAIEDDIRPESPDLS</sequence>
<proteinExistence type="predicted"/>
<dbReference type="Proteomes" id="UP000724584">
    <property type="component" value="Unassembled WGS sequence"/>
</dbReference>
<dbReference type="EMBL" id="JAGIZQ010000002">
    <property type="protein sequence ID" value="KAH6641163.1"/>
    <property type="molecule type" value="Genomic_DNA"/>
</dbReference>
<gene>
    <name evidence="1" type="ORF">F5144DRAFT_562737</name>
</gene>
<name>A0ACB7PJC2_9PEZI</name>
<protein>
    <submittedName>
        <fullName evidence="1">Major facilitator superfamily domain-containing protein</fullName>
    </submittedName>
</protein>
<keyword evidence="2" id="KW-1185">Reference proteome</keyword>
<evidence type="ECO:0000313" key="2">
    <source>
        <dbReference type="Proteomes" id="UP000724584"/>
    </source>
</evidence>
<organism evidence="1 2">
    <name type="scientific">Chaetomium tenue</name>
    <dbReference type="NCBI Taxonomy" id="1854479"/>
    <lineage>
        <taxon>Eukaryota</taxon>
        <taxon>Fungi</taxon>
        <taxon>Dikarya</taxon>
        <taxon>Ascomycota</taxon>
        <taxon>Pezizomycotina</taxon>
        <taxon>Sordariomycetes</taxon>
        <taxon>Sordariomycetidae</taxon>
        <taxon>Sordariales</taxon>
        <taxon>Chaetomiaceae</taxon>
        <taxon>Chaetomium</taxon>
    </lineage>
</organism>
<reference evidence="1 2" key="1">
    <citation type="journal article" date="2021" name="Nat. Commun.">
        <title>Genetic determinants of endophytism in the Arabidopsis root mycobiome.</title>
        <authorList>
            <person name="Mesny F."/>
            <person name="Miyauchi S."/>
            <person name="Thiergart T."/>
            <person name="Pickel B."/>
            <person name="Atanasova L."/>
            <person name="Karlsson M."/>
            <person name="Huettel B."/>
            <person name="Barry K.W."/>
            <person name="Haridas S."/>
            <person name="Chen C."/>
            <person name="Bauer D."/>
            <person name="Andreopoulos W."/>
            <person name="Pangilinan J."/>
            <person name="LaButti K."/>
            <person name="Riley R."/>
            <person name="Lipzen A."/>
            <person name="Clum A."/>
            <person name="Drula E."/>
            <person name="Henrissat B."/>
            <person name="Kohler A."/>
            <person name="Grigoriev I.V."/>
            <person name="Martin F.M."/>
            <person name="Hacquard S."/>
        </authorList>
    </citation>
    <scope>NUCLEOTIDE SEQUENCE [LARGE SCALE GENOMIC DNA]</scope>
    <source>
        <strain evidence="1 2">MPI-SDFR-AT-0079</strain>
    </source>
</reference>
<evidence type="ECO:0000313" key="1">
    <source>
        <dbReference type="EMBL" id="KAH6641163.1"/>
    </source>
</evidence>
<comment type="caution">
    <text evidence="1">The sequence shown here is derived from an EMBL/GenBank/DDBJ whole genome shotgun (WGS) entry which is preliminary data.</text>
</comment>